<accession>A0A2M6U7U6</accession>
<evidence type="ECO:0000313" key="2">
    <source>
        <dbReference type="Proteomes" id="UP000228930"/>
    </source>
</evidence>
<dbReference type="Proteomes" id="UP000228930">
    <property type="component" value="Unassembled WGS sequence"/>
</dbReference>
<dbReference type="EMBL" id="LFJC01000003">
    <property type="protein sequence ID" value="PIT00690.1"/>
    <property type="molecule type" value="Genomic_DNA"/>
</dbReference>
<sequence length="232" mass="26805">MVAAFKQNDLFRGLQNDLSRFNACIGNNGGPYDLYDYSWGYFEGTRLLLIDAKVPGATIDVLVYPICFNFRHAVELYIKYIIADLGRVRGTGQQYQAGHTLLRNWKKAKKLLSAIDHAAEDAALFEEVVKYIEEVDPTGQTFRYPESIKYDQHLKDWPSINLSVIEHHYTRLFVVAKNWQYRIDHAVDHAAQDGTLAPPYRRPPDKNALVGRWHFLIYKAKNTGLRVRNLFK</sequence>
<reference evidence="1 2" key="1">
    <citation type="submission" date="2015-06" db="EMBL/GenBank/DDBJ databases">
        <title>Comparative genome analysis of nirS-carrying Bradyrhizobium sp. strains.</title>
        <authorList>
            <person name="Ishii S."/>
            <person name="Jang J."/>
            <person name="Nishizawa T."/>
            <person name="Senoo K."/>
        </authorList>
    </citation>
    <scope>NUCLEOTIDE SEQUENCE [LARGE SCALE GENOMIC DNA]</scope>
    <source>
        <strain evidence="1 2">TSA1</strain>
    </source>
</reference>
<keyword evidence="2" id="KW-1185">Reference proteome</keyword>
<proteinExistence type="predicted"/>
<name>A0A2M6U7U6_9BRAD</name>
<comment type="caution">
    <text evidence="1">The sequence shown here is derived from an EMBL/GenBank/DDBJ whole genome shotgun (WGS) entry which is preliminary data.</text>
</comment>
<organism evidence="1 2">
    <name type="scientific">Bradyrhizobium nitroreducens</name>
    <dbReference type="NCBI Taxonomy" id="709803"/>
    <lineage>
        <taxon>Bacteria</taxon>
        <taxon>Pseudomonadati</taxon>
        <taxon>Pseudomonadota</taxon>
        <taxon>Alphaproteobacteria</taxon>
        <taxon>Hyphomicrobiales</taxon>
        <taxon>Nitrobacteraceae</taxon>
        <taxon>Bradyrhizobium</taxon>
    </lineage>
</organism>
<dbReference type="AlphaFoldDB" id="A0A2M6U7U6"/>
<dbReference type="RefSeq" id="WP_100175905.1">
    <property type="nucleotide sequence ID" value="NZ_LFJC01000003.1"/>
</dbReference>
<evidence type="ECO:0000313" key="1">
    <source>
        <dbReference type="EMBL" id="PIT00690.1"/>
    </source>
</evidence>
<gene>
    <name evidence="1" type="ORF">TSA1_07825</name>
</gene>
<protein>
    <submittedName>
        <fullName evidence="1">Uncharacterized protein</fullName>
    </submittedName>
</protein>